<dbReference type="Pfam" id="PF13424">
    <property type="entry name" value="TPR_12"/>
    <property type="match status" value="1"/>
</dbReference>
<evidence type="ECO:0000313" key="3">
    <source>
        <dbReference type="Proteomes" id="UP000190744"/>
    </source>
</evidence>
<dbReference type="Proteomes" id="UP000190744">
    <property type="component" value="Unassembled WGS sequence"/>
</dbReference>
<keyword evidence="1" id="KW-0802">TPR repeat</keyword>
<dbReference type="EMBL" id="LJBN01000111">
    <property type="protein sequence ID" value="OOQ89501.1"/>
    <property type="molecule type" value="Genomic_DNA"/>
</dbReference>
<dbReference type="InterPro" id="IPR011990">
    <property type="entry name" value="TPR-like_helical_dom_sf"/>
</dbReference>
<dbReference type="InterPro" id="IPR053137">
    <property type="entry name" value="NLR-like"/>
</dbReference>
<reference evidence="3" key="1">
    <citation type="submission" date="2015-09" db="EMBL/GenBank/DDBJ databases">
        <authorList>
            <person name="Fill T.P."/>
            <person name="Baretta J.F."/>
            <person name="de Almeida L.G."/>
            <person name="Rocha M."/>
            <person name="de Souza D.H."/>
            <person name="Malavazi I."/>
            <person name="Cerdeira L.T."/>
            <person name="Hong H."/>
            <person name="Samborskyy M."/>
            <person name="de Vasconcelos A.T."/>
            <person name="Leadlay P."/>
            <person name="Rodrigues-Filho E."/>
        </authorList>
    </citation>
    <scope>NUCLEOTIDE SEQUENCE [LARGE SCALE GENOMIC DNA]</scope>
    <source>
        <strain evidence="3">LaBioMMi 136</strain>
    </source>
</reference>
<accession>A0A1S9RVZ1</accession>
<dbReference type="InterPro" id="IPR019734">
    <property type="entry name" value="TPR_rpt"/>
</dbReference>
<sequence length="119" mass="13462">MYQCAVVDYEKDLGLDHTSTLNTVNNIGNLYYDLGKLREAEEMYQRALAGYEKDLGPDHPSTLGAANNLGNLYSDQGKLREAEEMYQRGLADYEKATHLHSSGARRAIDRLTRWVKHLG</sequence>
<dbReference type="SUPFAM" id="SSF48452">
    <property type="entry name" value="TPR-like"/>
    <property type="match status" value="1"/>
</dbReference>
<feature type="repeat" description="TPR" evidence="1">
    <location>
        <begin position="21"/>
        <end position="54"/>
    </location>
</feature>
<dbReference type="SMART" id="SM00028">
    <property type="entry name" value="TPR"/>
    <property type="match status" value="2"/>
</dbReference>
<dbReference type="PANTHER" id="PTHR46082:SF6">
    <property type="entry name" value="AAA+ ATPASE DOMAIN-CONTAINING PROTEIN-RELATED"/>
    <property type="match status" value="1"/>
</dbReference>
<dbReference type="PROSITE" id="PS50005">
    <property type="entry name" value="TPR"/>
    <property type="match status" value="1"/>
</dbReference>
<organism evidence="2 3">
    <name type="scientific">Penicillium brasilianum</name>
    <dbReference type="NCBI Taxonomy" id="104259"/>
    <lineage>
        <taxon>Eukaryota</taxon>
        <taxon>Fungi</taxon>
        <taxon>Dikarya</taxon>
        <taxon>Ascomycota</taxon>
        <taxon>Pezizomycotina</taxon>
        <taxon>Eurotiomycetes</taxon>
        <taxon>Eurotiomycetidae</taxon>
        <taxon>Eurotiales</taxon>
        <taxon>Aspergillaceae</taxon>
        <taxon>Penicillium</taxon>
    </lineage>
</organism>
<dbReference type="Gene3D" id="1.25.40.10">
    <property type="entry name" value="Tetratricopeptide repeat domain"/>
    <property type="match status" value="1"/>
</dbReference>
<dbReference type="AlphaFoldDB" id="A0A1S9RVZ1"/>
<gene>
    <name evidence="2" type="ORF">PEBR_07984</name>
</gene>
<comment type="caution">
    <text evidence="2">The sequence shown here is derived from an EMBL/GenBank/DDBJ whole genome shotgun (WGS) entry which is preliminary data.</text>
</comment>
<name>A0A1S9RVZ1_PENBI</name>
<protein>
    <submittedName>
        <fullName evidence="2">Uncharacterized protein</fullName>
    </submittedName>
</protein>
<dbReference type="PANTHER" id="PTHR46082">
    <property type="entry name" value="ATP/GTP-BINDING PROTEIN-RELATED"/>
    <property type="match status" value="1"/>
</dbReference>
<evidence type="ECO:0000313" key="2">
    <source>
        <dbReference type="EMBL" id="OOQ89501.1"/>
    </source>
</evidence>
<evidence type="ECO:0000256" key="1">
    <source>
        <dbReference type="PROSITE-ProRule" id="PRU00339"/>
    </source>
</evidence>
<proteinExistence type="predicted"/>